<dbReference type="AlphaFoldDB" id="A0A3M7RT13"/>
<proteinExistence type="predicted"/>
<comment type="caution">
    <text evidence="1">The sequence shown here is derived from an EMBL/GenBank/DDBJ whole genome shotgun (WGS) entry which is preliminary data.</text>
</comment>
<dbReference type="EMBL" id="REGN01002711">
    <property type="protein sequence ID" value="RNA26570.1"/>
    <property type="molecule type" value="Genomic_DNA"/>
</dbReference>
<organism evidence="1 2">
    <name type="scientific">Brachionus plicatilis</name>
    <name type="common">Marine rotifer</name>
    <name type="synonym">Brachionus muelleri</name>
    <dbReference type="NCBI Taxonomy" id="10195"/>
    <lineage>
        <taxon>Eukaryota</taxon>
        <taxon>Metazoa</taxon>
        <taxon>Spiralia</taxon>
        <taxon>Gnathifera</taxon>
        <taxon>Rotifera</taxon>
        <taxon>Eurotatoria</taxon>
        <taxon>Monogononta</taxon>
        <taxon>Pseudotrocha</taxon>
        <taxon>Ploima</taxon>
        <taxon>Brachionidae</taxon>
        <taxon>Brachionus</taxon>
    </lineage>
</organism>
<dbReference type="Proteomes" id="UP000276133">
    <property type="component" value="Unassembled WGS sequence"/>
</dbReference>
<evidence type="ECO:0000313" key="1">
    <source>
        <dbReference type="EMBL" id="RNA26570.1"/>
    </source>
</evidence>
<name>A0A3M7RT13_BRAPC</name>
<sequence length="59" mass="7002">MSQLFREIKRKFSNWVHSHTFDRDLLYSTFLNKVDSFLSTAQAALEHRLSTCSRVLKQL</sequence>
<reference evidence="1 2" key="1">
    <citation type="journal article" date="2018" name="Sci. Rep.">
        <title>Genomic signatures of local adaptation to the degree of environmental predictability in rotifers.</title>
        <authorList>
            <person name="Franch-Gras L."/>
            <person name="Hahn C."/>
            <person name="Garcia-Roger E.M."/>
            <person name="Carmona M.J."/>
            <person name="Serra M."/>
            <person name="Gomez A."/>
        </authorList>
    </citation>
    <scope>NUCLEOTIDE SEQUENCE [LARGE SCALE GENOMIC DNA]</scope>
    <source>
        <strain evidence="1">HYR1</strain>
    </source>
</reference>
<gene>
    <name evidence="1" type="ORF">BpHYR1_023546</name>
</gene>
<accession>A0A3M7RT13</accession>
<keyword evidence="2" id="KW-1185">Reference proteome</keyword>
<protein>
    <submittedName>
        <fullName evidence="1">Uncharacterized protein</fullName>
    </submittedName>
</protein>
<evidence type="ECO:0000313" key="2">
    <source>
        <dbReference type="Proteomes" id="UP000276133"/>
    </source>
</evidence>